<sequence length="119" mass="12637">MTVADDLACEVTCTHPEAVAAARAALPDPATVDAATALLKVVADPTRFRLLGALHTGELCVCDLAVVAGISESATSHQLRLLRGHRVVASRKVGRTVYYRLLDAHVTALIESALDHVRE</sequence>
<proteinExistence type="predicted"/>
<keyword evidence="2 6" id="KW-0238">DNA-binding</keyword>
<dbReference type="SMART" id="SM00418">
    <property type="entry name" value="HTH_ARSR"/>
    <property type="match status" value="1"/>
</dbReference>
<dbReference type="EMBL" id="JACHFK010000003">
    <property type="protein sequence ID" value="MBB5376020.1"/>
    <property type="molecule type" value="Genomic_DNA"/>
</dbReference>
<keyword evidence="1" id="KW-0805">Transcription regulation</keyword>
<evidence type="ECO:0000256" key="2">
    <source>
        <dbReference type="ARBA" id="ARBA00023125"/>
    </source>
</evidence>
<evidence type="ECO:0000256" key="3">
    <source>
        <dbReference type="ARBA" id="ARBA00023163"/>
    </source>
</evidence>
<evidence type="ECO:0000313" key="6">
    <source>
        <dbReference type="EMBL" id="MBB5376020.1"/>
    </source>
</evidence>
<evidence type="ECO:0000313" key="8">
    <source>
        <dbReference type="Proteomes" id="UP000619376"/>
    </source>
</evidence>
<dbReference type="RefSeq" id="WP_184110304.1">
    <property type="nucleotide sequence ID" value="NZ_BNAJ01000003.1"/>
</dbReference>
<reference evidence="6 7" key="3">
    <citation type="submission" date="2020-08" db="EMBL/GenBank/DDBJ databases">
        <title>Genomic Encyclopedia of Type Strains, Phase IV (KMG-IV): sequencing the most valuable type-strain genomes for metagenomic binning, comparative biology and taxonomic classification.</title>
        <authorList>
            <person name="Goeker M."/>
        </authorList>
    </citation>
    <scope>NUCLEOTIDE SEQUENCE [LARGE SCALE GENOMIC DNA]</scope>
    <source>
        <strain evidence="6 7">DSM 27521</strain>
    </source>
</reference>
<dbReference type="Proteomes" id="UP000539473">
    <property type="component" value="Unassembled WGS sequence"/>
</dbReference>
<evidence type="ECO:0000259" key="4">
    <source>
        <dbReference type="PROSITE" id="PS50987"/>
    </source>
</evidence>
<comment type="caution">
    <text evidence="6">The sequence shown here is derived from an EMBL/GenBank/DDBJ whole genome shotgun (WGS) entry which is preliminary data.</text>
</comment>
<protein>
    <submittedName>
        <fullName evidence="6">DNA-binding transcriptional ArsR family regulator</fullName>
    </submittedName>
    <submittedName>
        <fullName evidence="5">Transcriptional regulator</fullName>
    </submittedName>
</protein>
<reference evidence="8" key="2">
    <citation type="journal article" date="2019" name="Int. J. Syst. Evol. Microbiol.">
        <title>The Global Catalogue of Microorganisms (GCM) 10K type strain sequencing project: providing services to taxonomists for standard genome sequencing and annotation.</title>
        <authorList>
            <consortium name="The Broad Institute Genomics Platform"/>
            <consortium name="The Broad Institute Genome Sequencing Center for Infectious Disease"/>
            <person name="Wu L."/>
            <person name="Ma J."/>
        </authorList>
    </citation>
    <scope>NUCLEOTIDE SEQUENCE [LARGE SCALE GENOMIC DNA]</scope>
    <source>
        <strain evidence="8">CGMCC 1.18437</strain>
    </source>
</reference>
<dbReference type="PRINTS" id="PR00778">
    <property type="entry name" value="HTHARSR"/>
</dbReference>
<dbReference type="CDD" id="cd00090">
    <property type="entry name" value="HTH_ARSR"/>
    <property type="match status" value="1"/>
</dbReference>
<dbReference type="PANTHER" id="PTHR43132:SF6">
    <property type="entry name" value="HTH-TYPE TRANSCRIPTIONAL REPRESSOR CZRA"/>
    <property type="match status" value="1"/>
</dbReference>
<dbReference type="InterPro" id="IPR036388">
    <property type="entry name" value="WH-like_DNA-bd_sf"/>
</dbReference>
<evidence type="ECO:0000313" key="5">
    <source>
        <dbReference type="EMBL" id="GHF41420.1"/>
    </source>
</evidence>
<dbReference type="InterPro" id="IPR036390">
    <property type="entry name" value="WH_DNA-bd_sf"/>
</dbReference>
<dbReference type="PROSITE" id="PS00846">
    <property type="entry name" value="HTH_ARSR_1"/>
    <property type="match status" value="1"/>
</dbReference>
<evidence type="ECO:0000256" key="1">
    <source>
        <dbReference type="ARBA" id="ARBA00023015"/>
    </source>
</evidence>
<keyword evidence="3" id="KW-0804">Transcription</keyword>
<dbReference type="GO" id="GO:0003700">
    <property type="term" value="F:DNA-binding transcription factor activity"/>
    <property type="evidence" value="ECO:0007669"/>
    <property type="project" value="InterPro"/>
</dbReference>
<gene>
    <name evidence="5" type="ORF">GCM10017781_17630</name>
    <name evidence="6" type="ORF">HNQ07_001477</name>
</gene>
<dbReference type="Gene3D" id="1.10.10.10">
    <property type="entry name" value="Winged helix-like DNA-binding domain superfamily/Winged helix DNA-binding domain"/>
    <property type="match status" value="1"/>
</dbReference>
<dbReference type="InterPro" id="IPR051011">
    <property type="entry name" value="Metal_resp_trans_reg"/>
</dbReference>
<organism evidence="6 7">
    <name type="scientific">Deinococcus metalli</name>
    <dbReference type="NCBI Taxonomy" id="1141878"/>
    <lineage>
        <taxon>Bacteria</taxon>
        <taxon>Thermotogati</taxon>
        <taxon>Deinococcota</taxon>
        <taxon>Deinococci</taxon>
        <taxon>Deinococcales</taxon>
        <taxon>Deinococcaceae</taxon>
        <taxon>Deinococcus</taxon>
    </lineage>
</organism>
<dbReference type="PROSITE" id="PS50987">
    <property type="entry name" value="HTH_ARSR_2"/>
    <property type="match status" value="1"/>
</dbReference>
<dbReference type="SUPFAM" id="SSF46785">
    <property type="entry name" value="Winged helix' DNA-binding domain"/>
    <property type="match status" value="1"/>
</dbReference>
<dbReference type="PANTHER" id="PTHR43132">
    <property type="entry name" value="ARSENICAL RESISTANCE OPERON REPRESSOR ARSR-RELATED"/>
    <property type="match status" value="1"/>
</dbReference>
<dbReference type="Proteomes" id="UP000619376">
    <property type="component" value="Unassembled WGS sequence"/>
</dbReference>
<name>A0A7W8KDM9_9DEIO</name>
<evidence type="ECO:0000313" key="7">
    <source>
        <dbReference type="Proteomes" id="UP000539473"/>
    </source>
</evidence>
<dbReference type="Pfam" id="PF01022">
    <property type="entry name" value="HTH_5"/>
    <property type="match status" value="1"/>
</dbReference>
<dbReference type="NCBIfam" id="NF033788">
    <property type="entry name" value="HTH_metalloreg"/>
    <property type="match status" value="1"/>
</dbReference>
<keyword evidence="8" id="KW-1185">Reference proteome</keyword>
<reference evidence="5" key="4">
    <citation type="submission" date="2024-05" db="EMBL/GenBank/DDBJ databases">
        <authorList>
            <person name="Sun Q."/>
            <person name="Zhou Y."/>
        </authorList>
    </citation>
    <scope>NUCLEOTIDE SEQUENCE</scope>
    <source>
        <strain evidence="5">CGMCC 1.18437</strain>
    </source>
</reference>
<dbReference type="InterPro" id="IPR001845">
    <property type="entry name" value="HTH_ArsR_DNA-bd_dom"/>
</dbReference>
<dbReference type="InterPro" id="IPR018334">
    <property type="entry name" value="ArsR_HTH"/>
</dbReference>
<dbReference type="GO" id="GO:0003677">
    <property type="term" value="F:DNA binding"/>
    <property type="evidence" value="ECO:0007669"/>
    <property type="project" value="UniProtKB-KW"/>
</dbReference>
<reference evidence="5" key="1">
    <citation type="journal article" date="2014" name="Int. J. Syst. Evol. Microbiol.">
        <title>Complete genome of a new Firmicutes species belonging to the dominant human colonic microbiota ('Ruminococcus bicirculans') reveals two chromosomes and a selective capacity to utilize plant glucans.</title>
        <authorList>
            <consortium name="NISC Comparative Sequencing Program"/>
            <person name="Wegmann U."/>
            <person name="Louis P."/>
            <person name="Goesmann A."/>
            <person name="Henrissat B."/>
            <person name="Duncan S.H."/>
            <person name="Flint H.J."/>
        </authorList>
    </citation>
    <scope>NUCLEOTIDE SEQUENCE</scope>
    <source>
        <strain evidence="5">CGMCC 1.18437</strain>
    </source>
</reference>
<accession>A0A7W8KDM9</accession>
<dbReference type="EMBL" id="BNAJ01000003">
    <property type="protein sequence ID" value="GHF41420.1"/>
    <property type="molecule type" value="Genomic_DNA"/>
</dbReference>
<dbReference type="InterPro" id="IPR011991">
    <property type="entry name" value="ArsR-like_HTH"/>
</dbReference>
<feature type="domain" description="HTH arsR-type" evidence="4">
    <location>
        <begin position="27"/>
        <end position="119"/>
    </location>
</feature>
<dbReference type="AlphaFoldDB" id="A0A7W8KDM9"/>